<evidence type="ECO:0000256" key="2">
    <source>
        <dbReference type="ARBA" id="ARBA00008274"/>
    </source>
</evidence>
<keyword evidence="12" id="KW-1185">Reference proteome</keyword>
<keyword evidence="8 10" id="KW-0472">Membrane</keyword>
<keyword evidence="7" id="KW-0811">Translocation</keyword>
<feature type="region of interest" description="Disordered" evidence="9">
    <location>
        <begin position="22"/>
        <end position="84"/>
    </location>
</feature>
<feature type="compositionally biased region" description="Basic and acidic residues" evidence="9">
    <location>
        <begin position="58"/>
        <end position="70"/>
    </location>
</feature>
<evidence type="ECO:0000256" key="4">
    <source>
        <dbReference type="ARBA" id="ARBA00022692"/>
    </source>
</evidence>
<proteinExistence type="inferred from homology"/>
<dbReference type="GO" id="GO:0006886">
    <property type="term" value="P:intracellular protein transport"/>
    <property type="evidence" value="ECO:0007669"/>
    <property type="project" value="InterPro"/>
</dbReference>
<dbReference type="NCBIfam" id="TIGR00964">
    <property type="entry name" value="secE_bact"/>
    <property type="match status" value="1"/>
</dbReference>
<dbReference type="GO" id="GO:0009306">
    <property type="term" value="P:protein secretion"/>
    <property type="evidence" value="ECO:0007669"/>
    <property type="project" value="InterPro"/>
</dbReference>
<feature type="compositionally biased region" description="Basic and acidic residues" evidence="9">
    <location>
        <begin position="37"/>
        <end position="47"/>
    </location>
</feature>
<dbReference type="Gene3D" id="1.20.5.1030">
    <property type="entry name" value="Preprotein translocase secy subunit"/>
    <property type="match status" value="1"/>
</dbReference>
<dbReference type="EMBL" id="VWRR01000006">
    <property type="protein sequence ID" value="KAF6003478.1"/>
    <property type="molecule type" value="Genomic_DNA"/>
</dbReference>
<dbReference type="InterPro" id="IPR038379">
    <property type="entry name" value="SecE_sf"/>
</dbReference>
<evidence type="ECO:0000256" key="7">
    <source>
        <dbReference type="ARBA" id="ARBA00023010"/>
    </source>
</evidence>
<dbReference type="OrthoDB" id="10520134at2759"/>
<evidence type="ECO:0000256" key="8">
    <source>
        <dbReference type="ARBA" id="ARBA00023136"/>
    </source>
</evidence>
<accession>A0A7J7IKC8</accession>
<evidence type="ECO:0008006" key="13">
    <source>
        <dbReference type="Google" id="ProtNLM"/>
    </source>
</evidence>
<dbReference type="Pfam" id="PF00584">
    <property type="entry name" value="SecE"/>
    <property type="match status" value="1"/>
</dbReference>
<name>A0A7J7IKC8_9RHOD</name>
<comment type="caution">
    <text evidence="11">The sequence shown here is derived from an EMBL/GenBank/DDBJ whole genome shotgun (WGS) entry which is preliminary data.</text>
</comment>
<dbReference type="InterPro" id="IPR001901">
    <property type="entry name" value="Translocase_SecE/Sec61-g"/>
</dbReference>
<dbReference type="AlphaFoldDB" id="A0A7J7IKC8"/>
<evidence type="ECO:0000256" key="1">
    <source>
        <dbReference type="ARBA" id="ARBA00004370"/>
    </source>
</evidence>
<dbReference type="GO" id="GO:0008320">
    <property type="term" value="F:protein transmembrane transporter activity"/>
    <property type="evidence" value="ECO:0007669"/>
    <property type="project" value="InterPro"/>
</dbReference>
<comment type="subcellular location">
    <subcellularLocation>
        <location evidence="1">Membrane</location>
    </subcellularLocation>
</comment>
<evidence type="ECO:0000256" key="3">
    <source>
        <dbReference type="ARBA" id="ARBA00022448"/>
    </source>
</evidence>
<keyword evidence="6 10" id="KW-1133">Transmembrane helix</keyword>
<dbReference type="GO" id="GO:0016020">
    <property type="term" value="C:membrane"/>
    <property type="evidence" value="ECO:0007669"/>
    <property type="project" value="UniProtKB-SubCell"/>
</dbReference>
<organism evidence="11 12">
    <name type="scientific">Cyanidiococcus yangmingshanensis</name>
    <dbReference type="NCBI Taxonomy" id="2690220"/>
    <lineage>
        <taxon>Eukaryota</taxon>
        <taxon>Rhodophyta</taxon>
        <taxon>Bangiophyceae</taxon>
        <taxon>Cyanidiales</taxon>
        <taxon>Cyanidiaceae</taxon>
        <taxon>Cyanidiococcus</taxon>
    </lineage>
</organism>
<gene>
    <name evidence="11" type="ORF">F1559_000903</name>
</gene>
<comment type="similarity">
    <text evidence="2">Belongs to the SecE/SEC61-gamma family.</text>
</comment>
<dbReference type="GO" id="GO:0006605">
    <property type="term" value="P:protein targeting"/>
    <property type="evidence" value="ECO:0007669"/>
    <property type="project" value="InterPro"/>
</dbReference>
<reference evidence="11 12" key="1">
    <citation type="journal article" date="2020" name="J. Phycol.">
        <title>Comparative genome analysis reveals Cyanidiococcus gen. nov., a new extremophilic red algal genus sister to Cyanidioschyzon (Cyanidioschyzonaceae, Rhodophyta).</title>
        <authorList>
            <person name="Liu S.-L."/>
            <person name="Chiang Y.-R."/>
            <person name="Yoon H.S."/>
            <person name="Fu H.-Y."/>
        </authorList>
    </citation>
    <scope>NUCLEOTIDE SEQUENCE [LARGE SCALE GENOMIC DNA]</scope>
    <source>
        <strain evidence="11 12">THAL066</strain>
    </source>
</reference>
<sequence length="195" mass="22210">MLARGLQSLVLGDTRFDGTVQVGEASHDSVSPLYASREGERTEDQRFDANSNVGDANGSKRDGELRETVREATATAGSATENADEDEELFPWITSHVEQVADTSSTETRSERWDARILREVAFMRRQKLRETHGMPAWLRFLIDIYEEWQMIEWPSTKRALRILVVSILFLVLSMAYIYTLDSVFGWLSGIVFEK</sequence>
<protein>
    <recommendedName>
        <fullName evidence="13">Preprotein translocase subunit SecE</fullName>
    </recommendedName>
</protein>
<evidence type="ECO:0000313" key="11">
    <source>
        <dbReference type="EMBL" id="KAF6003478.1"/>
    </source>
</evidence>
<dbReference type="InterPro" id="IPR005807">
    <property type="entry name" value="SecE_bac"/>
</dbReference>
<keyword evidence="5" id="KW-0653">Protein transport</keyword>
<feature type="transmembrane region" description="Helical" evidence="10">
    <location>
        <begin position="160"/>
        <end position="179"/>
    </location>
</feature>
<evidence type="ECO:0000256" key="10">
    <source>
        <dbReference type="SAM" id="Phobius"/>
    </source>
</evidence>
<evidence type="ECO:0000256" key="6">
    <source>
        <dbReference type="ARBA" id="ARBA00022989"/>
    </source>
</evidence>
<evidence type="ECO:0000256" key="9">
    <source>
        <dbReference type="SAM" id="MobiDB-lite"/>
    </source>
</evidence>
<keyword evidence="4 10" id="KW-0812">Transmembrane</keyword>
<dbReference type="Proteomes" id="UP000530660">
    <property type="component" value="Unassembled WGS sequence"/>
</dbReference>
<keyword evidence="3" id="KW-0813">Transport</keyword>
<evidence type="ECO:0000313" key="12">
    <source>
        <dbReference type="Proteomes" id="UP000530660"/>
    </source>
</evidence>
<evidence type="ECO:0000256" key="5">
    <source>
        <dbReference type="ARBA" id="ARBA00022927"/>
    </source>
</evidence>